<dbReference type="STRING" id="662367.SAMN05216167_102295"/>
<dbReference type="AlphaFoldDB" id="A0A1I1LNQ5"/>
<evidence type="ECO:0000313" key="2">
    <source>
        <dbReference type="EMBL" id="SFC74679.1"/>
    </source>
</evidence>
<keyword evidence="1" id="KW-0812">Transmembrane</keyword>
<sequence length="445" mass="48361">MKYLFFPISRPFGWLMVFLMSLMALGLPNTVIAHPMPNSVVLLSVHADRIDAELQIPLNELQAAFGHAVNDSSAMLVDRLGPQLRAYLAQHIRPQSPDGRAWNVSVGTLAVQETKNLINGVYRELTAQVRLIPPAGADVRRFVFQYDVVLHQVVTHKILVSVQQDWERGLVADASPTQVGIISLDIVNNRVLPLTISLESGSAWTGFKSMVRLGMQHIAGGTDHLLFLLVLLLPAPLLIANGRWGRFGGVRYSLHHILLIVTAFTVGHSLTLLLGAMGWLRLPSQPVELLIAVSILVSAAHAVRPLFAGREPWIAAGFGLIHGLAFADTLANLHLDTGPMALSILGFNLGIELMQLLVIALTIPWLMLLSRTPAYQTVRLIGAFLAAVAAIGWAAERVTGKANGLTKEVEQVAGYAPYLLVLLAGLALFLTWRMKQAGPHQAGSR</sequence>
<dbReference type="OrthoDB" id="9808870at2"/>
<keyword evidence="3" id="KW-1185">Reference proteome</keyword>
<gene>
    <name evidence="2" type="ORF">SAMN05216167_102295</name>
</gene>
<dbReference type="Pfam" id="PF13795">
    <property type="entry name" value="HupE_UreJ_2"/>
    <property type="match status" value="1"/>
</dbReference>
<keyword evidence="1" id="KW-0472">Membrane</keyword>
<name>A0A1I1LNQ5_9BACT</name>
<evidence type="ECO:0000256" key="1">
    <source>
        <dbReference type="SAM" id="Phobius"/>
    </source>
</evidence>
<feature type="transmembrane region" description="Helical" evidence="1">
    <location>
        <begin position="378"/>
        <end position="395"/>
    </location>
</feature>
<evidence type="ECO:0000313" key="3">
    <source>
        <dbReference type="Proteomes" id="UP000198598"/>
    </source>
</evidence>
<dbReference type="EMBL" id="FOLQ01000002">
    <property type="protein sequence ID" value="SFC74679.1"/>
    <property type="molecule type" value="Genomic_DNA"/>
</dbReference>
<feature type="transmembrane region" description="Helical" evidence="1">
    <location>
        <begin position="289"/>
        <end position="307"/>
    </location>
</feature>
<feature type="transmembrane region" description="Helical" evidence="1">
    <location>
        <begin position="314"/>
        <end position="335"/>
    </location>
</feature>
<feature type="transmembrane region" description="Helical" evidence="1">
    <location>
        <begin position="341"/>
        <end position="366"/>
    </location>
</feature>
<dbReference type="RefSeq" id="WP_093824187.1">
    <property type="nucleotide sequence ID" value="NZ_FOLQ01000002.1"/>
</dbReference>
<accession>A0A1I1LNQ5</accession>
<feature type="transmembrane region" description="Helical" evidence="1">
    <location>
        <begin position="415"/>
        <end position="432"/>
    </location>
</feature>
<feature type="transmembrane region" description="Helical" evidence="1">
    <location>
        <begin position="256"/>
        <end position="277"/>
    </location>
</feature>
<dbReference type="InterPro" id="IPR032809">
    <property type="entry name" value="Put_HupE_UreJ"/>
</dbReference>
<keyword evidence="1" id="KW-1133">Transmembrane helix</keyword>
<dbReference type="Proteomes" id="UP000198598">
    <property type="component" value="Unassembled WGS sequence"/>
</dbReference>
<proteinExistence type="predicted"/>
<organism evidence="2 3">
    <name type="scientific">Spirosoma endophyticum</name>
    <dbReference type="NCBI Taxonomy" id="662367"/>
    <lineage>
        <taxon>Bacteria</taxon>
        <taxon>Pseudomonadati</taxon>
        <taxon>Bacteroidota</taxon>
        <taxon>Cytophagia</taxon>
        <taxon>Cytophagales</taxon>
        <taxon>Cytophagaceae</taxon>
        <taxon>Spirosoma</taxon>
    </lineage>
</organism>
<feature type="transmembrane region" description="Helical" evidence="1">
    <location>
        <begin position="225"/>
        <end position="244"/>
    </location>
</feature>
<protein>
    <submittedName>
        <fullName evidence="2">HupE / UreJ protein</fullName>
    </submittedName>
</protein>
<reference evidence="2 3" key="1">
    <citation type="submission" date="2016-10" db="EMBL/GenBank/DDBJ databases">
        <authorList>
            <person name="de Groot N.N."/>
        </authorList>
    </citation>
    <scope>NUCLEOTIDE SEQUENCE [LARGE SCALE GENOMIC DNA]</scope>
    <source>
        <strain evidence="2 3">DSM 26130</strain>
    </source>
</reference>